<sequence>MLQLALSQGAFGHQVLQDIGFICLISIVLAGLLHAWLRKTTPSLQWNQSGKVDTSRIAPADIIGCIFVTLPFTHTLFLSYAGPGRSLTPIELAISFGMLLMMSGIVLFMYKQRDMLPEALGLSPKHPAYVFAWGVAVYVGFILLSIVLQHAGLEAWLESRLGEPEHQQIVQEMINAVEVERKLILILGTCIIAPLAEEIIFRGYLYPVLKRYTEPVFAAIVTGIIFGAIHGNIWAVIPLSLFGILLAALYEWSGSIWSCILCHALFNSINVAFMLSMGDQL</sequence>
<feature type="transmembrane region" description="Helical" evidence="1">
    <location>
        <begin position="92"/>
        <end position="110"/>
    </location>
</feature>
<reference evidence="4" key="1">
    <citation type="journal article" date="2019" name="Int. J. Syst. Evol. Microbiol.">
        <title>The Global Catalogue of Microorganisms (GCM) 10K type strain sequencing project: providing services to taxonomists for standard genome sequencing and annotation.</title>
        <authorList>
            <consortium name="The Broad Institute Genomics Platform"/>
            <consortium name="The Broad Institute Genome Sequencing Center for Infectious Disease"/>
            <person name="Wu L."/>
            <person name="Ma J."/>
        </authorList>
    </citation>
    <scope>NUCLEOTIDE SEQUENCE [LARGE SCALE GENOMIC DNA]</scope>
    <source>
        <strain evidence="4">JCM 16545</strain>
    </source>
</reference>
<keyword evidence="1" id="KW-0472">Membrane</keyword>
<evidence type="ECO:0000313" key="3">
    <source>
        <dbReference type="EMBL" id="MFD2276162.1"/>
    </source>
</evidence>
<keyword evidence="4" id="KW-1185">Reference proteome</keyword>
<accession>A0ABW5E0P4</accession>
<feature type="transmembrane region" description="Helical" evidence="1">
    <location>
        <begin position="216"/>
        <end position="249"/>
    </location>
</feature>
<evidence type="ECO:0000256" key="1">
    <source>
        <dbReference type="SAM" id="Phobius"/>
    </source>
</evidence>
<feature type="transmembrane region" description="Helical" evidence="1">
    <location>
        <begin position="58"/>
        <end position="80"/>
    </location>
</feature>
<evidence type="ECO:0000259" key="2">
    <source>
        <dbReference type="Pfam" id="PF02517"/>
    </source>
</evidence>
<keyword evidence="3" id="KW-0378">Hydrolase</keyword>
<feature type="transmembrane region" description="Helical" evidence="1">
    <location>
        <begin position="130"/>
        <end position="151"/>
    </location>
</feature>
<keyword evidence="1" id="KW-1133">Transmembrane helix</keyword>
<dbReference type="GO" id="GO:0016787">
    <property type="term" value="F:hydrolase activity"/>
    <property type="evidence" value="ECO:0007669"/>
    <property type="project" value="UniProtKB-KW"/>
</dbReference>
<proteinExistence type="predicted"/>
<dbReference type="EMBL" id="JBHUJC010000020">
    <property type="protein sequence ID" value="MFD2276162.1"/>
    <property type="molecule type" value="Genomic_DNA"/>
</dbReference>
<keyword evidence="1" id="KW-0812">Transmembrane</keyword>
<feature type="domain" description="CAAX prenyl protease 2/Lysostaphin resistance protein A-like" evidence="2">
    <location>
        <begin position="183"/>
        <end position="268"/>
    </location>
</feature>
<dbReference type="PANTHER" id="PTHR43592:SF15">
    <property type="entry name" value="CAAX AMINO TERMINAL PROTEASE FAMILY PROTEIN"/>
    <property type="match status" value="1"/>
</dbReference>
<protein>
    <submittedName>
        <fullName evidence="3">CPBP family intramembrane glutamic endopeptidase</fullName>
        <ecNumber evidence="3">3.4.-.-</ecNumber>
    </submittedName>
</protein>
<dbReference type="Proteomes" id="UP001597297">
    <property type="component" value="Unassembled WGS sequence"/>
</dbReference>
<dbReference type="PANTHER" id="PTHR43592">
    <property type="entry name" value="CAAX AMINO TERMINAL PROTEASE"/>
    <property type="match status" value="1"/>
</dbReference>
<evidence type="ECO:0000313" key="4">
    <source>
        <dbReference type="Proteomes" id="UP001597297"/>
    </source>
</evidence>
<gene>
    <name evidence="3" type="ORF">ACFSQZ_06765</name>
</gene>
<comment type="caution">
    <text evidence="3">The sequence shown here is derived from an EMBL/GenBank/DDBJ whole genome shotgun (WGS) entry which is preliminary data.</text>
</comment>
<name>A0ABW5E0P4_9BACT</name>
<dbReference type="RefSeq" id="WP_377094502.1">
    <property type="nucleotide sequence ID" value="NZ_JBHSJM010000001.1"/>
</dbReference>
<feature type="transmembrane region" description="Helical" evidence="1">
    <location>
        <begin position="183"/>
        <end position="204"/>
    </location>
</feature>
<feature type="transmembrane region" description="Helical" evidence="1">
    <location>
        <begin position="19"/>
        <end position="37"/>
    </location>
</feature>
<feature type="transmembrane region" description="Helical" evidence="1">
    <location>
        <begin position="255"/>
        <end position="275"/>
    </location>
</feature>
<dbReference type="EC" id="3.4.-.-" evidence="3"/>
<dbReference type="InterPro" id="IPR003675">
    <property type="entry name" value="Rce1/LyrA-like_dom"/>
</dbReference>
<dbReference type="Pfam" id="PF02517">
    <property type="entry name" value="Rce1-like"/>
    <property type="match status" value="1"/>
</dbReference>
<organism evidence="3 4">
    <name type="scientific">Rubritalea spongiae</name>
    <dbReference type="NCBI Taxonomy" id="430797"/>
    <lineage>
        <taxon>Bacteria</taxon>
        <taxon>Pseudomonadati</taxon>
        <taxon>Verrucomicrobiota</taxon>
        <taxon>Verrucomicrobiia</taxon>
        <taxon>Verrucomicrobiales</taxon>
        <taxon>Rubritaleaceae</taxon>
        <taxon>Rubritalea</taxon>
    </lineage>
</organism>